<dbReference type="InterPro" id="IPR002881">
    <property type="entry name" value="DUF58"/>
</dbReference>
<gene>
    <name evidence="3" type="ORF">E2493_05205</name>
</gene>
<feature type="transmembrane region" description="Helical" evidence="1">
    <location>
        <begin position="31"/>
        <end position="50"/>
    </location>
</feature>
<keyword evidence="1" id="KW-0812">Transmembrane</keyword>
<keyword evidence="1" id="KW-0472">Membrane</keyword>
<dbReference type="CDD" id="cd00198">
    <property type="entry name" value="vWFA"/>
    <property type="match status" value="1"/>
</dbReference>
<dbReference type="PANTHER" id="PTHR33608:SF3">
    <property type="entry name" value="SLR2013 PROTEIN"/>
    <property type="match status" value="1"/>
</dbReference>
<dbReference type="OrthoDB" id="9776116at2"/>
<accession>A0A4Y8ZVA0</accession>
<dbReference type="SUPFAM" id="SSF53300">
    <property type="entry name" value="vWA-like"/>
    <property type="match status" value="1"/>
</dbReference>
<dbReference type="InterPro" id="IPR036465">
    <property type="entry name" value="vWFA_dom_sf"/>
</dbReference>
<proteinExistence type="predicted"/>
<evidence type="ECO:0000256" key="1">
    <source>
        <dbReference type="SAM" id="Phobius"/>
    </source>
</evidence>
<dbReference type="Gene3D" id="3.40.50.410">
    <property type="entry name" value="von Willebrand factor, type A domain"/>
    <property type="match status" value="1"/>
</dbReference>
<dbReference type="AlphaFoldDB" id="A0A4Y8ZVA0"/>
<dbReference type="PANTHER" id="PTHR33608">
    <property type="entry name" value="BLL2464 PROTEIN"/>
    <property type="match status" value="1"/>
</dbReference>
<protein>
    <submittedName>
        <fullName evidence="3">DUF58 domain-containing protein</fullName>
    </submittedName>
</protein>
<comment type="caution">
    <text evidence="3">The sequence shown here is derived from an EMBL/GenBank/DDBJ whole genome shotgun (WGS) entry which is preliminary data.</text>
</comment>
<sequence>MIYPTRRTILITAGSAPAAFLLGVFAPGYWFVGLVFLGFLIALLVLDAALGAAGRDMAPIVSGPMSAAVGRELALTVSVRAARAPPRWCEAALDSHYLLAAPQGLRTRIVLHGGEGETTIPLVPLRRGTARLETVWLRWQGPLGLVWKQRRLSLGEEIVIVPDIRALRERSADFSHRDMLHGLTARMQIGEGAEFEALAEFQQGMDRRSIDWKQSARHRRLLAKEYRTERNNNVIIALDSGRTMCEPLAGLPRIDRAVGAALLTAFVALKDGDRVSLFAFDSHPRVSSKPVSGARAFTLLQRLAAGIEYSERETNYTLALATLTTGLNRRSLLVIFTEFSDTISAELMLQAVGTLLKRHLVLFVLLRDEELEGLAAAAPETPEAVTKAVTAAALLRERRLVVGRLRRLGVHVIEAAHDQAGPALLNAYLGVKQRNLL</sequence>
<evidence type="ECO:0000313" key="3">
    <source>
        <dbReference type="EMBL" id="TFI59242.1"/>
    </source>
</evidence>
<reference evidence="3 4" key="1">
    <citation type="submission" date="2019-03" db="EMBL/GenBank/DDBJ databases">
        <title>Genome sequence of Sphingomonas sp. 17J27-24.</title>
        <authorList>
            <person name="Kim M."/>
            <person name="Maeng S."/>
            <person name="Sathiyaraj S."/>
        </authorList>
    </citation>
    <scope>NUCLEOTIDE SEQUENCE [LARGE SCALE GENOMIC DNA]</scope>
    <source>
        <strain evidence="3 4">17J27-24</strain>
    </source>
</reference>
<name>A0A4Y8ZVA0_9SPHN</name>
<dbReference type="RefSeq" id="WP_135084437.1">
    <property type="nucleotide sequence ID" value="NZ_SPDV01000008.1"/>
</dbReference>
<dbReference type="Proteomes" id="UP000298213">
    <property type="component" value="Unassembled WGS sequence"/>
</dbReference>
<keyword evidence="4" id="KW-1185">Reference proteome</keyword>
<evidence type="ECO:0000259" key="2">
    <source>
        <dbReference type="Pfam" id="PF01882"/>
    </source>
</evidence>
<keyword evidence="1" id="KW-1133">Transmembrane helix</keyword>
<feature type="domain" description="DUF58" evidence="2">
    <location>
        <begin position="200"/>
        <end position="371"/>
    </location>
</feature>
<organism evidence="3 4">
    <name type="scientific">Sphingomonas parva</name>
    <dbReference type="NCBI Taxonomy" id="2555898"/>
    <lineage>
        <taxon>Bacteria</taxon>
        <taxon>Pseudomonadati</taxon>
        <taxon>Pseudomonadota</taxon>
        <taxon>Alphaproteobacteria</taxon>
        <taxon>Sphingomonadales</taxon>
        <taxon>Sphingomonadaceae</taxon>
        <taxon>Sphingomonas</taxon>
    </lineage>
</organism>
<dbReference type="Pfam" id="PF01882">
    <property type="entry name" value="DUF58"/>
    <property type="match status" value="1"/>
</dbReference>
<dbReference type="EMBL" id="SPDV01000008">
    <property type="protein sequence ID" value="TFI59242.1"/>
    <property type="molecule type" value="Genomic_DNA"/>
</dbReference>
<evidence type="ECO:0000313" key="4">
    <source>
        <dbReference type="Proteomes" id="UP000298213"/>
    </source>
</evidence>